<dbReference type="Pfam" id="PF13662">
    <property type="entry name" value="Toprim_4"/>
    <property type="match status" value="1"/>
</dbReference>
<keyword evidence="1 12" id="KW-0240">DNA-directed RNA polymerase</keyword>
<evidence type="ECO:0000256" key="7">
    <source>
        <dbReference type="ARBA" id="ARBA00022771"/>
    </source>
</evidence>
<dbReference type="InterPro" id="IPR037068">
    <property type="entry name" value="DNA_primase_core_N_sf"/>
</dbReference>
<comment type="catalytic activity">
    <reaction evidence="12">
        <text>ssDNA + n NTP = ssDNA/pppN(pN)n-1 hybrid + (n-1) diphosphate.</text>
        <dbReference type="EC" id="2.7.7.101"/>
    </reaction>
</comment>
<dbReference type="EC" id="2.7.7.101" evidence="12"/>
<evidence type="ECO:0000256" key="15">
    <source>
        <dbReference type="SAM" id="MobiDB-lite"/>
    </source>
</evidence>
<dbReference type="Pfam" id="PF01807">
    <property type="entry name" value="Zn_ribbon_DnaG"/>
    <property type="match status" value="1"/>
</dbReference>
<comment type="function">
    <text evidence="12 13">RNA polymerase that catalyzes the synthesis of short RNA molecules used as primers for DNA polymerase during DNA replication.</text>
</comment>
<dbReference type="SUPFAM" id="SSF57783">
    <property type="entry name" value="Zinc beta-ribbon"/>
    <property type="match status" value="1"/>
</dbReference>
<proteinExistence type="inferred from homology"/>
<dbReference type="SMART" id="SM00493">
    <property type="entry name" value="TOPRIM"/>
    <property type="match status" value="1"/>
</dbReference>
<comment type="subunit">
    <text evidence="12">Monomer. Interacts with DnaB.</text>
</comment>
<dbReference type="GO" id="GO:0003677">
    <property type="term" value="F:DNA binding"/>
    <property type="evidence" value="ECO:0007669"/>
    <property type="project" value="UniProtKB-KW"/>
</dbReference>
<evidence type="ECO:0000256" key="6">
    <source>
        <dbReference type="ARBA" id="ARBA00022723"/>
    </source>
</evidence>
<keyword evidence="9" id="KW-0460">Magnesium</keyword>
<keyword evidence="4 12" id="KW-0548">Nucleotidyltransferase</keyword>
<name>A0A3N6Z5L9_9ACTN</name>
<dbReference type="GO" id="GO:0005737">
    <property type="term" value="C:cytoplasm"/>
    <property type="evidence" value="ECO:0007669"/>
    <property type="project" value="TreeGrafter"/>
</dbReference>
<dbReference type="HAMAP" id="MF_00974">
    <property type="entry name" value="DNA_primase_DnaG"/>
    <property type="match status" value="1"/>
</dbReference>
<feature type="compositionally biased region" description="Low complexity" evidence="15">
    <location>
        <begin position="440"/>
        <end position="466"/>
    </location>
</feature>
<evidence type="ECO:0000256" key="11">
    <source>
        <dbReference type="ARBA" id="ARBA00023163"/>
    </source>
</evidence>
<evidence type="ECO:0000256" key="3">
    <source>
        <dbReference type="ARBA" id="ARBA00022679"/>
    </source>
</evidence>
<evidence type="ECO:0000256" key="9">
    <source>
        <dbReference type="ARBA" id="ARBA00022842"/>
    </source>
</evidence>
<dbReference type="InterPro" id="IPR013173">
    <property type="entry name" value="DNA_primase_DnaG_DnaB-bd_dom"/>
</dbReference>
<comment type="domain">
    <text evidence="12">Contains an N-terminal zinc-binding domain, a central core domain that contains the primase activity, and a C-terminal DnaB-binding domain.</text>
</comment>
<dbReference type="InterPro" id="IPR030846">
    <property type="entry name" value="DnaG_bac"/>
</dbReference>
<organism evidence="17 18">
    <name type="scientific">Aeromicrobium camelliae</name>
    <dbReference type="NCBI Taxonomy" id="1538144"/>
    <lineage>
        <taxon>Bacteria</taxon>
        <taxon>Bacillati</taxon>
        <taxon>Actinomycetota</taxon>
        <taxon>Actinomycetes</taxon>
        <taxon>Propionibacteriales</taxon>
        <taxon>Nocardioidaceae</taxon>
        <taxon>Aeromicrobium</taxon>
    </lineage>
</organism>
<dbReference type="Gene3D" id="3.90.580.10">
    <property type="entry name" value="Zinc finger, CHC2-type domain"/>
    <property type="match status" value="1"/>
</dbReference>
<dbReference type="GO" id="GO:0003899">
    <property type="term" value="F:DNA-directed RNA polymerase activity"/>
    <property type="evidence" value="ECO:0007669"/>
    <property type="project" value="UniProtKB-UniRule"/>
</dbReference>
<evidence type="ECO:0000256" key="4">
    <source>
        <dbReference type="ARBA" id="ARBA00022695"/>
    </source>
</evidence>
<dbReference type="InterPro" id="IPR002694">
    <property type="entry name" value="Znf_CHC2"/>
</dbReference>
<keyword evidence="6 12" id="KW-0479">Metal-binding</keyword>
<dbReference type="InterPro" id="IPR006171">
    <property type="entry name" value="TOPRIM_dom"/>
</dbReference>
<dbReference type="GO" id="GO:0000428">
    <property type="term" value="C:DNA-directed RNA polymerase complex"/>
    <property type="evidence" value="ECO:0007669"/>
    <property type="project" value="UniProtKB-KW"/>
</dbReference>
<feature type="zinc finger region" description="CHC2-type" evidence="12 14">
    <location>
        <begin position="40"/>
        <end position="64"/>
    </location>
</feature>
<protein>
    <recommendedName>
        <fullName evidence="12 13">DNA primase</fullName>
        <ecNumber evidence="12">2.7.7.101</ecNumber>
    </recommendedName>
</protein>
<keyword evidence="5 12" id="KW-0235">DNA replication</keyword>
<dbReference type="PIRSF" id="PIRSF002811">
    <property type="entry name" value="DnaG"/>
    <property type="match status" value="1"/>
</dbReference>
<dbReference type="InterPro" id="IPR006295">
    <property type="entry name" value="DNA_primase_DnaG"/>
</dbReference>
<dbReference type="InterPro" id="IPR050219">
    <property type="entry name" value="DnaG_primase"/>
</dbReference>
<reference evidence="17 18" key="1">
    <citation type="submission" date="2018-11" db="EMBL/GenBank/DDBJ databases">
        <authorList>
            <person name="Li F."/>
        </authorList>
    </citation>
    <scope>NUCLEOTIDE SEQUENCE [LARGE SCALE GENOMIC DNA]</scope>
    <source>
        <strain evidence="17 18">YS17T</strain>
    </source>
</reference>
<evidence type="ECO:0000256" key="5">
    <source>
        <dbReference type="ARBA" id="ARBA00022705"/>
    </source>
</evidence>
<evidence type="ECO:0000256" key="1">
    <source>
        <dbReference type="ARBA" id="ARBA00022478"/>
    </source>
</evidence>
<dbReference type="PROSITE" id="PS50880">
    <property type="entry name" value="TOPRIM"/>
    <property type="match status" value="1"/>
</dbReference>
<evidence type="ECO:0000256" key="2">
    <source>
        <dbReference type="ARBA" id="ARBA00022515"/>
    </source>
</evidence>
<feature type="region of interest" description="Disordered" evidence="15">
    <location>
        <begin position="438"/>
        <end position="466"/>
    </location>
</feature>
<dbReference type="InterPro" id="IPR019475">
    <property type="entry name" value="DNA_primase_DnaB-bd"/>
</dbReference>
<comment type="caution">
    <text evidence="17">The sequence shown here is derived from an EMBL/GenBank/DDBJ whole genome shotgun (WGS) entry which is preliminary data.</text>
</comment>
<dbReference type="RefSeq" id="WP_124237844.1">
    <property type="nucleotide sequence ID" value="NZ_JBHUFI010000014.1"/>
</dbReference>
<evidence type="ECO:0000313" key="17">
    <source>
        <dbReference type="EMBL" id="RQN02217.1"/>
    </source>
</evidence>
<dbReference type="NCBIfam" id="TIGR01391">
    <property type="entry name" value="dnaG"/>
    <property type="match status" value="1"/>
</dbReference>
<dbReference type="FunFam" id="3.90.580.10:FF:000001">
    <property type="entry name" value="DNA primase"/>
    <property type="match status" value="1"/>
</dbReference>
<feature type="domain" description="Toprim" evidence="16">
    <location>
        <begin position="263"/>
        <end position="349"/>
    </location>
</feature>
<dbReference type="SMART" id="SM00766">
    <property type="entry name" value="DnaG_DnaB_bind"/>
    <property type="match status" value="1"/>
</dbReference>
<dbReference type="Pfam" id="PF08275">
    <property type="entry name" value="DNAG_N"/>
    <property type="match status" value="1"/>
</dbReference>
<keyword evidence="3 12" id="KW-0808">Transferase</keyword>
<evidence type="ECO:0000313" key="18">
    <source>
        <dbReference type="Proteomes" id="UP000275225"/>
    </source>
</evidence>
<dbReference type="CDD" id="cd03364">
    <property type="entry name" value="TOPRIM_DnaG_primases"/>
    <property type="match status" value="1"/>
</dbReference>
<dbReference type="Proteomes" id="UP000275225">
    <property type="component" value="Unassembled WGS sequence"/>
</dbReference>
<dbReference type="InterPro" id="IPR034151">
    <property type="entry name" value="TOPRIM_DnaG_bac"/>
</dbReference>
<evidence type="ECO:0000259" key="16">
    <source>
        <dbReference type="PROSITE" id="PS50880"/>
    </source>
</evidence>
<keyword evidence="2 12" id="KW-0639">Primosome</keyword>
<dbReference type="Gene3D" id="3.90.980.10">
    <property type="entry name" value="DNA primase, catalytic core, N-terminal domain"/>
    <property type="match status" value="1"/>
</dbReference>
<dbReference type="EMBL" id="RQJX01000024">
    <property type="protein sequence ID" value="RQN02217.1"/>
    <property type="molecule type" value="Genomic_DNA"/>
</dbReference>
<dbReference type="InterPro" id="IPR013264">
    <property type="entry name" value="DNAG_N"/>
</dbReference>
<sequence>MARIKDEDIQLVRERVRIDEVVEQYVTLRNAGGGARKGLCPFHDEKTPSFNVRPAQGFYHCFGCGAGGDSIKFLMEIEGLGFAEAVERLAGKYGIQLRYEEGGPVGPRRDPGQRQRLLEAHRLAAEFYHEALMVAPEAQPGRQFVTDRGFDRAAAEMFSMGWAPRGGEALVSHLKSKGFSDEDLIVGGLAARGQRGLYDKFRGRLLWPIKEISGEVIGFGARRMLDDDRIEAKYLNTSETPIYKKSHVLYGIDLARRTISSRSQAVIVEGYTDVMACHQAGVTTAVATCGTAFGEDHARVLRRILLDHDAFHGEVIFTFDGDEAGQRAAMKAFAGDEQFAGQTYVAVEPRGMDPCDLRMADGDAAVRELVASRVPLYRFVLDNTLTRYDLDRGDQRVDAIREAVGLARAIRDKSKVDEFLREIASRVGADVDQVRQEFKASQGSSRSSSGSATAPSAAASGPVAAPAAVPAGPSFGAPQFADEREALKAIVQFPHLAKPLADDIGENDFTHPVAQELWRRIEQRGLPDAPDPSWLPGLSDSVTDDAFRRVLGVAAVEPLHSSERSTQAVVAAVLARLQELTVARRIVEVKSRLQRTNPVEQAETYNRMFGELVALEQQRRDFRERVIGAMEQL</sequence>
<dbReference type="Pfam" id="PF08278">
    <property type="entry name" value="DnaG_DnaB_bind"/>
    <property type="match status" value="1"/>
</dbReference>
<dbReference type="SUPFAM" id="SSF56731">
    <property type="entry name" value="DNA primase core"/>
    <property type="match status" value="1"/>
</dbReference>
<dbReference type="PANTHER" id="PTHR30313:SF2">
    <property type="entry name" value="DNA PRIMASE"/>
    <property type="match status" value="1"/>
</dbReference>
<evidence type="ECO:0000256" key="8">
    <source>
        <dbReference type="ARBA" id="ARBA00022833"/>
    </source>
</evidence>
<keyword evidence="8 12" id="KW-0862">Zinc</keyword>
<dbReference type="GO" id="GO:0006269">
    <property type="term" value="P:DNA replication, synthesis of primer"/>
    <property type="evidence" value="ECO:0007669"/>
    <property type="project" value="UniProtKB-UniRule"/>
</dbReference>
<comment type="cofactor">
    <cofactor evidence="12 13 14">
        <name>Zn(2+)</name>
        <dbReference type="ChEBI" id="CHEBI:29105"/>
    </cofactor>
    <text evidence="12 13 14">Binds 1 zinc ion per monomer.</text>
</comment>
<dbReference type="Gene3D" id="3.40.1360.10">
    <property type="match status" value="1"/>
</dbReference>
<keyword evidence="18" id="KW-1185">Reference proteome</keyword>
<evidence type="ECO:0000256" key="13">
    <source>
        <dbReference type="PIRNR" id="PIRNR002811"/>
    </source>
</evidence>
<comment type="similarity">
    <text evidence="12 13">Belongs to the DnaG primase family.</text>
</comment>
<evidence type="ECO:0000256" key="14">
    <source>
        <dbReference type="PIRSR" id="PIRSR002811-1"/>
    </source>
</evidence>
<keyword evidence="10 12" id="KW-0238">DNA-binding</keyword>
<dbReference type="GO" id="GO:1990077">
    <property type="term" value="C:primosome complex"/>
    <property type="evidence" value="ECO:0007669"/>
    <property type="project" value="UniProtKB-KW"/>
</dbReference>
<dbReference type="AlphaFoldDB" id="A0A3N6Z5L9"/>
<evidence type="ECO:0000256" key="12">
    <source>
        <dbReference type="HAMAP-Rule" id="MF_00974"/>
    </source>
</evidence>
<dbReference type="PANTHER" id="PTHR30313">
    <property type="entry name" value="DNA PRIMASE"/>
    <property type="match status" value="1"/>
</dbReference>
<dbReference type="SMART" id="SM00400">
    <property type="entry name" value="ZnF_CHCC"/>
    <property type="match status" value="1"/>
</dbReference>
<dbReference type="GO" id="GO:0008270">
    <property type="term" value="F:zinc ion binding"/>
    <property type="evidence" value="ECO:0007669"/>
    <property type="project" value="UniProtKB-UniRule"/>
</dbReference>
<evidence type="ECO:0000256" key="10">
    <source>
        <dbReference type="ARBA" id="ARBA00023125"/>
    </source>
</evidence>
<gene>
    <name evidence="12" type="primary">dnaG</name>
    <name evidence="17" type="ORF">EHW97_14265</name>
</gene>
<dbReference type="Pfam" id="PF10410">
    <property type="entry name" value="DnaB_bind"/>
    <property type="match status" value="1"/>
</dbReference>
<keyword evidence="7 12" id="KW-0863">Zinc-finger</keyword>
<dbReference type="InterPro" id="IPR036977">
    <property type="entry name" value="DNA_primase_Znf_CHC2"/>
</dbReference>
<accession>A0A3N6Z5L9</accession>
<dbReference type="OrthoDB" id="9803773at2"/>
<keyword evidence="11 12" id="KW-0804">Transcription</keyword>